<keyword evidence="7" id="KW-0413">Isomerase</keyword>
<dbReference type="GO" id="GO:0033202">
    <property type="term" value="C:DNA helicase complex"/>
    <property type="evidence" value="ECO:0007669"/>
    <property type="project" value="TreeGrafter"/>
</dbReference>
<accession>A0A0L6W0M0</accession>
<dbReference type="CDD" id="cd17932">
    <property type="entry name" value="DEXQc_UvrD"/>
    <property type="match status" value="1"/>
</dbReference>
<dbReference type="GO" id="GO:0003677">
    <property type="term" value="F:DNA binding"/>
    <property type="evidence" value="ECO:0007669"/>
    <property type="project" value="UniProtKB-KW"/>
</dbReference>
<dbReference type="EC" id="5.6.2.4" evidence="11"/>
<evidence type="ECO:0000256" key="4">
    <source>
        <dbReference type="ARBA" id="ARBA00022806"/>
    </source>
</evidence>
<dbReference type="Proteomes" id="UP000037175">
    <property type="component" value="Unassembled WGS sequence"/>
</dbReference>
<evidence type="ECO:0000313" key="15">
    <source>
        <dbReference type="Proteomes" id="UP000037175"/>
    </source>
</evidence>
<dbReference type="PROSITE" id="PS51217">
    <property type="entry name" value="UVRD_HELICASE_CTER"/>
    <property type="match status" value="1"/>
</dbReference>
<dbReference type="Pfam" id="PF13361">
    <property type="entry name" value="UvrD_C"/>
    <property type="match status" value="1"/>
</dbReference>
<dbReference type="InterPro" id="IPR014017">
    <property type="entry name" value="DNA_helicase_UvrD-like_C"/>
</dbReference>
<keyword evidence="15" id="KW-1185">Reference proteome</keyword>
<feature type="binding site" evidence="10">
    <location>
        <begin position="25"/>
        <end position="32"/>
    </location>
    <ligand>
        <name>ATP</name>
        <dbReference type="ChEBI" id="CHEBI:30616"/>
    </ligand>
</feature>
<dbReference type="FunFam" id="1.10.10.160:FF:000001">
    <property type="entry name" value="ATP-dependent DNA helicase"/>
    <property type="match status" value="1"/>
</dbReference>
<dbReference type="RefSeq" id="WP_052218468.1">
    <property type="nucleotide sequence ID" value="NZ_LGTE01000017.1"/>
</dbReference>
<dbReference type="Gene3D" id="1.10.10.160">
    <property type="match status" value="1"/>
</dbReference>
<dbReference type="Pfam" id="PF00580">
    <property type="entry name" value="UvrD-helicase"/>
    <property type="match status" value="1"/>
</dbReference>
<feature type="domain" description="UvrD-like helicase C-terminal" evidence="13">
    <location>
        <begin position="284"/>
        <end position="559"/>
    </location>
</feature>
<dbReference type="GO" id="GO:0005829">
    <property type="term" value="C:cytosol"/>
    <property type="evidence" value="ECO:0007669"/>
    <property type="project" value="TreeGrafter"/>
</dbReference>
<evidence type="ECO:0000256" key="9">
    <source>
        <dbReference type="ARBA" id="ARBA00048988"/>
    </source>
</evidence>
<feature type="domain" description="UvrD-like helicase ATP-binding" evidence="12">
    <location>
        <begin position="4"/>
        <end position="283"/>
    </location>
</feature>
<dbReference type="InterPro" id="IPR013986">
    <property type="entry name" value="DExx_box_DNA_helicase_dom_sf"/>
</dbReference>
<dbReference type="Pfam" id="PF21196">
    <property type="entry name" value="PcrA_UvrD_tudor"/>
    <property type="match status" value="1"/>
</dbReference>
<name>A0A0L6W0M0_9FIRM</name>
<evidence type="ECO:0000256" key="3">
    <source>
        <dbReference type="ARBA" id="ARBA00022801"/>
    </source>
</evidence>
<dbReference type="InterPro" id="IPR000212">
    <property type="entry name" value="DNA_helicase_UvrD/REP"/>
</dbReference>
<dbReference type="GO" id="GO:0016887">
    <property type="term" value="F:ATP hydrolysis activity"/>
    <property type="evidence" value="ECO:0007669"/>
    <property type="project" value="RHEA"/>
</dbReference>
<dbReference type="InterPro" id="IPR005751">
    <property type="entry name" value="ATP-dep_DNA_helicase_PcrA"/>
</dbReference>
<keyword evidence="4 10" id="KW-0347">Helicase</keyword>
<sequence length="741" mass="85557">MTGANLNPEQKEAVEWTEGPLLILAGAGSGKTRVLTYRIAHLIHRKGVFPRNILAITFTNKAAQEMKERVERFLGYDSRDLWVCTFHSACVRILRMEIEKLGYGRNFVIYDSADQQTLLKNCLKELNIDDKKYPPRAMQVLISQAKNGLQDPAAFKRQAQDYYQEVGARVYELYQHKLKENNAMDFDDLIMKTVELFEKFAQVLDYYQERFKYILVDEYQDTNHAQYRLIRLLAAKYRNLCVVGDDDQSVYGWRGADIQNILDFERDYPEARVIKLEQNYRSTKNILAAANHVVKRNIGRKEKSLWTENEEGLLPVFFRAQDQYQEAYYIAERIYRLHLEEDRPYRDFAVLYRTNAQSRVIEEVFIKNGIPYTIVGGLKFYERKEIKDILAYLRVISNPADNISLQRIINVPRRGIGDTTMGKIAEYANYQGISHYEALIRAEEIPGLTGRSLSTVKNFGQLIEAFRQQARHYSVTELVNEVLQQTGYIRELEAEKSVEAQTRLENIKEFLSVTKEFDARAAENRLEDFLAEVSLISDVDEYTEGADAVVLMTLHSAKGLEFPVVFIAGMEEGIFPHSRAMLDNSQLEEERRLCYVGITRAKERLYLTAAWERNLFGNTMFNPVSRFIEEIPPALLDTEGGEKRRHERESREMFRGSRDKDWRSSFADRAHVSPVGSYKIEDRPKESFFDLGDKVQHSKWGVGVVVAVNGKGEDAELSIAFPDLGIKKLMVRYAPLKKVSG</sequence>
<dbReference type="InterPro" id="IPR027417">
    <property type="entry name" value="P-loop_NTPase"/>
</dbReference>
<reference evidence="15" key="1">
    <citation type="submission" date="2015-07" db="EMBL/GenBank/DDBJ databases">
        <title>Complete Genome of Thermincola ferriacetica strain Z-0001T.</title>
        <authorList>
            <person name="Lusk B."/>
            <person name="Badalamenti J.P."/>
            <person name="Parameswaran P."/>
            <person name="Bond D.R."/>
            <person name="Torres C.I."/>
        </authorList>
    </citation>
    <scope>NUCLEOTIDE SEQUENCE [LARGE SCALE GENOMIC DNA]</scope>
    <source>
        <strain evidence="15">Z-0001</strain>
    </source>
</reference>
<evidence type="ECO:0000256" key="1">
    <source>
        <dbReference type="ARBA" id="ARBA00009922"/>
    </source>
</evidence>
<dbReference type="AlphaFoldDB" id="A0A0L6W0M0"/>
<dbReference type="GO" id="GO:0005524">
    <property type="term" value="F:ATP binding"/>
    <property type="evidence" value="ECO:0007669"/>
    <property type="project" value="UniProtKB-UniRule"/>
</dbReference>
<organism evidence="14 15">
    <name type="scientific">Thermincola ferriacetica</name>
    <dbReference type="NCBI Taxonomy" id="281456"/>
    <lineage>
        <taxon>Bacteria</taxon>
        <taxon>Bacillati</taxon>
        <taxon>Bacillota</taxon>
        <taxon>Clostridia</taxon>
        <taxon>Eubacteriales</taxon>
        <taxon>Thermincolaceae</taxon>
        <taxon>Thermincola</taxon>
    </lineage>
</organism>
<dbReference type="PANTHER" id="PTHR11070:SF2">
    <property type="entry name" value="ATP-DEPENDENT DNA HELICASE SRS2"/>
    <property type="match status" value="1"/>
</dbReference>
<evidence type="ECO:0000259" key="13">
    <source>
        <dbReference type="PROSITE" id="PS51217"/>
    </source>
</evidence>
<proteinExistence type="inferred from homology"/>
<dbReference type="FunFam" id="1.10.486.10:FF:000003">
    <property type="entry name" value="ATP-dependent DNA helicase"/>
    <property type="match status" value="1"/>
</dbReference>
<dbReference type="PROSITE" id="PS51198">
    <property type="entry name" value="UVRD_HELICASE_ATP_BIND"/>
    <property type="match status" value="1"/>
</dbReference>
<evidence type="ECO:0000256" key="8">
    <source>
        <dbReference type="ARBA" id="ARBA00034617"/>
    </source>
</evidence>
<dbReference type="Gene3D" id="3.40.50.300">
    <property type="entry name" value="P-loop containing nucleotide triphosphate hydrolases"/>
    <property type="match status" value="2"/>
</dbReference>
<protein>
    <recommendedName>
        <fullName evidence="11">ATP-dependent DNA helicase</fullName>
        <ecNumber evidence="11">5.6.2.4</ecNumber>
    </recommendedName>
</protein>
<dbReference type="NCBIfam" id="TIGR01073">
    <property type="entry name" value="pcrA"/>
    <property type="match status" value="1"/>
</dbReference>
<keyword evidence="5 10" id="KW-0067">ATP-binding</keyword>
<evidence type="ECO:0000259" key="12">
    <source>
        <dbReference type="PROSITE" id="PS51198"/>
    </source>
</evidence>
<evidence type="ECO:0000256" key="2">
    <source>
        <dbReference type="ARBA" id="ARBA00022741"/>
    </source>
</evidence>
<dbReference type="PANTHER" id="PTHR11070">
    <property type="entry name" value="UVRD / RECB / PCRA DNA HELICASE FAMILY MEMBER"/>
    <property type="match status" value="1"/>
</dbReference>
<dbReference type="PATRIC" id="fig|281456.6.peg.2464"/>
<dbReference type="InterPro" id="IPR014016">
    <property type="entry name" value="UvrD-like_ATP-bd"/>
</dbReference>
<dbReference type="CDD" id="cd18807">
    <property type="entry name" value="SF1_C_UvrD"/>
    <property type="match status" value="1"/>
</dbReference>
<comment type="caution">
    <text evidence="14">The sequence shown here is derived from an EMBL/GenBank/DDBJ whole genome shotgun (WGS) entry which is preliminary data.</text>
</comment>
<keyword evidence="3 10" id="KW-0378">Hydrolase</keyword>
<dbReference type="GO" id="GO:0009314">
    <property type="term" value="P:response to radiation"/>
    <property type="evidence" value="ECO:0007669"/>
    <property type="project" value="UniProtKB-ARBA"/>
</dbReference>
<keyword evidence="6 11" id="KW-0238">DNA-binding</keyword>
<evidence type="ECO:0000256" key="10">
    <source>
        <dbReference type="PROSITE-ProRule" id="PRU00560"/>
    </source>
</evidence>
<comment type="catalytic activity">
    <reaction evidence="9 11">
        <text>ATP + H2O = ADP + phosphate + H(+)</text>
        <dbReference type="Rhea" id="RHEA:13065"/>
        <dbReference type="ChEBI" id="CHEBI:15377"/>
        <dbReference type="ChEBI" id="CHEBI:15378"/>
        <dbReference type="ChEBI" id="CHEBI:30616"/>
        <dbReference type="ChEBI" id="CHEBI:43474"/>
        <dbReference type="ChEBI" id="CHEBI:456216"/>
        <dbReference type="EC" id="5.6.2.4"/>
    </reaction>
</comment>
<evidence type="ECO:0000256" key="11">
    <source>
        <dbReference type="RuleBase" id="RU364053"/>
    </source>
</evidence>
<evidence type="ECO:0000256" key="6">
    <source>
        <dbReference type="ARBA" id="ARBA00023125"/>
    </source>
</evidence>
<comment type="catalytic activity">
    <reaction evidence="8">
        <text>Couples ATP hydrolysis with the unwinding of duplex DNA by translocating in the 3'-5' direction.</text>
        <dbReference type="EC" id="5.6.2.4"/>
    </reaction>
</comment>
<evidence type="ECO:0000256" key="7">
    <source>
        <dbReference type="ARBA" id="ARBA00023235"/>
    </source>
</evidence>
<dbReference type="GO" id="GO:0000725">
    <property type="term" value="P:recombinational repair"/>
    <property type="evidence" value="ECO:0007669"/>
    <property type="project" value="TreeGrafter"/>
</dbReference>
<evidence type="ECO:0000313" key="14">
    <source>
        <dbReference type="EMBL" id="KNZ69080.1"/>
    </source>
</evidence>
<comment type="similarity">
    <text evidence="1 11">Belongs to the helicase family. UvrD subfamily.</text>
</comment>
<dbReference type="Gene3D" id="1.10.486.10">
    <property type="entry name" value="PCRA, domain 4"/>
    <property type="match status" value="1"/>
</dbReference>
<dbReference type="EMBL" id="LGTE01000017">
    <property type="protein sequence ID" value="KNZ69080.1"/>
    <property type="molecule type" value="Genomic_DNA"/>
</dbReference>
<gene>
    <name evidence="14" type="ORF">Tfer_2326</name>
</gene>
<dbReference type="GO" id="GO:0043138">
    <property type="term" value="F:3'-5' DNA helicase activity"/>
    <property type="evidence" value="ECO:0007669"/>
    <property type="project" value="UniProtKB-EC"/>
</dbReference>
<dbReference type="GO" id="GO:0006260">
    <property type="term" value="P:DNA replication"/>
    <property type="evidence" value="ECO:0007669"/>
    <property type="project" value="InterPro"/>
</dbReference>
<dbReference type="SUPFAM" id="SSF52540">
    <property type="entry name" value="P-loop containing nucleoside triphosphate hydrolases"/>
    <property type="match status" value="1"/>
</dbReference>
<evidence type="ECO:0000256" key="5">
    <source>
        <dbReference type="ARBA" id="ARBA00022840"/>
    </source>
</evidence>
<keyword evidence="2 10" id="KW-0547">Nucleotide-binding</keyword>